<dbReference type="InterPro" id="IPR009056">
    <property type="entry name" value="Cyt_c-like_dom"/>
</dbReference>
<organism evidence="6 7">
    <name type="scientific">Hymenobacter gummosus</name>
    <dbReference type="NCBI Taxonomy" id="1776032"/>
    <lineage>
        <taxon>Bacteria</taxon>
        <taxon>Pseudomonadati</taxon>
        <taxon>Bacteroidota</taxon>
        <taxon>Cytophagia</taxon>
        <taxon>Cytophagales</taxon>
        <taxon>Hymenobacteraceae</taxon>
        <taxon>Hymenobacter</taxon>
    </lineage>
</organism>
<keyword evidence="1 4" id="KW-0349">Heme</keyword>
<dbReference type="Proteomes" id="UP000282184">
    <property type="component" value="Unassembled WGS sequence"/>
</dbReference>
<dbReference type="EMBL" id="RXOF01000001">
    <property type="protein sequence ID" value="RTQ53733.1"/>
    <property type="molecule type" value="Genomic_DNA"/>
</dbReference>
<dbReference type="OrthoDB" id="9779283at2"/>
<evidence type="ECO:0000256" key="3">
    <source>
        <dbReference type="ARBA" id="ARBA00023004"/>
    </source>
</evidence>
<dbReference type="PANTHER" id="PTHR30600:SF9">
    <property type="entry name" value="BLR7738 PROTEIN"/>
    <property type="match status" value="1"/>
</dbReference>
<dbReference type="GO" id="GO:0046872">
    <property type="term" value="F:metal ion binding"/>
    <property type="evidence" value="ECO:0007669"/>
    <property type="project" value="UniProtKB-KW"/>
</dbReference>
<dbReference type="Gene3D" id="1.10.760.10">
    <property type="entry name" value="Cytochrome c-like domain"/>
    <property type="match status" value="1"/>
</dbReference>
<keyword evidence="3 4" id="KW-0408">Iron</keyword>
<dbReference type="RefSeq" id="WP_126691660.1">
    <property type="nucleotide sequence ID" value="NZ_RXOF01000001.1"/>
</dbReference>
<dbReference type="PROSITE" id="PS51007">
    <property type="entry name" value="CYTC"/>
    <property type="match status" value="1"/>
</dbReference>
<dbReference type="GO" id="GO:0009055">
    <property type="term" value="F:electron transfer activity"/>
    <property type="evidence" value="ECO:0007669"/>
    <property type="project" value="InterPro"/>
</dbReference>
<gene>
    <name evidence="6" type="ORF">EJV47_03090</name>
</gene>
<evidence type="ECO:0000256" key="4">
    <source>
        <dbReference type="PROSITE-ProRule" id="PRU00433"/>
    </source>
</evidence>
<dbReference type="Pfam" id="PF21419">
    <property type="entry name" value="RoxA-like_Cyt-c"/>
    <property type="match status" value="1"/>
</dbReference>
<accession>A0A3S0HCY1</accession>
<dbReference type="GO" id="GO:0020037">
    <property type="term" value="F:heme binding"/>
    <property type="evidence" value="ECO:0007669"/>
    <property type="project" value="InterPro"/>
</dbReference>
<reference evidence="6 7" key="1">
    <citation type="submission" date="2018-12" db="EMBL/GenBank/DDBJ databases">
        <title>Hymenobacter gummosus sp. nov., isolated from a spring.</title>
        <authorList>
            <person name="Nie L."/>
        </authorList>
    </citation>
    <scope>NUCLEOTIDE SEQUENCE [LARGE SCALE GENOMIC DNA]</scope>
    <source>
        <strain evidence="6 7">KCTC 52166</strain>
    </source>
</reference>
<evidence type="ECO:0000256" key="2">
    <source>
        <dbReference type="ARBA" id="ARBA00022723"/>
    </source>
</evidence>
<feature type="domain" description="Cytochrome c" evidence="5">
    <location>
        <begin position="286"/>
        <end position="461"/>
    </location>
</feature>
<dbReference type="GO" id="GO:0004130">
    <property type="term" value="F:cytochrome-c peroxidase activity"/>
    <property type="evidence" value="ECO:0007669"/>
    <property type="project" value="TreeGrafter"/>
</dbReference>
<evidence type="ECO:0000259" key="5">
    <source>
        <dbReference type="PROSITE" id="PS51007"/>
    </source>
</evidence>
<protein>
    <recommendedName>
        <fullName evidence="5">Cytochrome c domain-containing protein</fullName>
    </recommendedName>
</protein>
<dbReference type="SUPFAM" id="SSF46626">
    <property type="entry name" value="Cytochrome c"/>
    <property type="match status" value="1"/>
</dbReference>
<keyword evidence="7" id="KW-1185">Reference proteome</keyword>
<keyword evidence="2 4" id="KW-0479">Metal-binding</keyword>
<sequence>MSLLFLLYSCVHHKITDAGVARVPQRANNASSKEARGFLYLTEGNYHGTGIPHYSLFVRKITKRNTLLAPLPDSLAPTQRSLSTKVPFGYSAVQSIQGSVIINANCFSCHAGHVAGQFVLGLGTTNSIYQKGQHVQALMLDQVVKTMYSRNSRERKAFGHFGDYFKQVSKTTHTPNPFVNPAFRLEETCINHRDPVDLSYKPRENFPMTKQVYASDIPPLWHVRKKRTLYYNGMGNGDKSKLLMQITAMGITDTLMARDVQRHFGDVVAWIESLRPPKYPRTVDQGLAGRGAITFAQKCSGCHGTYGVQESYPNKIVALETLKTDPYYARYFFRNSGLASWYNSSWFATSSPHSSLVPIEGYQAPPLDGVWATAPYLHNGSVPTLKALLNSKLRPLRWEYTNGYNFEEVGLANRPSHAKNLRPNKQTYDASIEGYGNYGHSFSDMLTEQQRSELLEYLKTL</sequence>
<dbReference type="InterPro" id="IPR036909">
    <property type="entry name" value="Cyt_c-like_dom_sf"/>
</dbReference>
<evidence type="ECO:0000256" key="1">
    <source>
        <dbReference type="ARBA" id="ARBA00022617"/>
    </source>
</evidence>
<evidence type="ECO:0000313" key="7">
    <source>
        <dbReference type="Proteomes" id="UP000282184"/>
    </source>
</evidence>
<dbReference type="InterPro" id="IPR051395">
    <property type="entry name" value="Cytochrome_c_Peroxidase/MauG"/>
</dbReference>
<dbReference type="AlphaFoldDB" id="A0A3S0HCY1"/>
<name>A0A3S0HCY1_9BACT</name>
<comment type="caution">
    <text evidence="6">The sequence shown here is derived from an EMBL/GenBank/DDBJ whole genome shotgun (WGS) entry which is preliminary data.</text>
</comment>
<evidence type="ECO:0000313" key="6">
    <source>
        <dbReference type="EMBL" id="RTQ53733.1"/>
    </source>
</evidence>
<proteinExistence type="predicted"/>
<dbReference type="PANTHER" id="PTHR30600">
    <property type="entry name" value="CYTOCHROME C PEROXIDASE-RELATED"/>
    <property type="match status" value="1"/>
</dbReference>